<dbReference type="InterPro" id="IPR011990">
    <property type="entry name" value="TPR-like_helical_dom_sf"/>
</dbReference>
<dbReference type="Gene3D" id="3.40.50.2300">
    <property type="match status" value="2"/>
</dbReference>
<dbReference type="Gene3D" id="1.25.40.650">
    <property type="match status" value="1"/>
</dbReference>
<evidence type="ECO:0000256" key="2">
    <source>
        <dbReference type="ARBA" id="ARBA00022960"/>
    </source>
</evidence>
<dbReference type="PANTHER" id="PTHR38038:SF1">
    <property type="entry name" value="PENICILLIN-BINDING PROTEIN ACTIVATOR LPOA"/>
    <property type="match status" value="1"/>
</dbReference>
<feature type="signal peptide" evidence="8">
    <location>
        <begin position="1"/>
        <end position="29"/>
    </location>
</feature>
<proteinExistence type="predicted"/>
<dbReference type="GO" id="GO:0031241">
    <property type="term" value="C:periplasmic side of cell outer membrane"/>
    <property type="evidence" value="ECO:0007669"/>
    <property type="project" value="TreeGrafter"/>
</dbReference>
<dbReference type="PROSITE" id="PS51257">
    <property type="entry name" value="PROKAR_LIPOPROTEIN"/>
    <property type="match status" value="1"/>
</dbReference>
<dbReference type="GO" id="GO:0030234">
    <property type="term" value="F:enzyme regulator activity"/>
    <property type="evidence" value="ECO:0007669"/>
    <property type="project" value="TreeGrafter"/>
</dbReference>
<name>A0A2X0WV73_9GAMM</name>
<evidence type="ECO:0000256" key="6">
    <source>
        <dbReference type="ARBA" id="ARBA00023237"/>
    </source>
</evidence>
<evidence type="ECO:0000313" key="10">
    <source>
        <dbReference type="Proteomes" id="UP000250086"/>
    </source>
</evidence>
<dbReference type="Pfam" id="PF04348">
    <property type="entry name" value="LppC"/>
    <property type="match status" value="2"/>
</dbReference>
<evidence type="ECO:0000256" key="5">
    <source>
        <dbReference type="ARBA" id="ARBA00023139"/>
    </source>
</evidence>
<keyword evidence="10" id="KW-1185">Reference proteome</keyword>
<keyword evidence="5" id="KW-0564">Palmitate</keyword>
<dbReference type="Gene3D" id="1.25.40.10">
    <property type="entry name" value="Tetratricopeptide repeat domain"/>
    <property type="match status" value="1"/>
</dbReference>
<evidence type="ECO:0000256" key="8">
    <source>
        <dbReference type="SAM" id="SignalP"/>
    </source>
</evidence>
<dbReference type="GO" id="GO:0009252">
    <property type="term" value="P:peptidoglycan biosynthetic process"/>
    <property type="evidence" value="ECO:0007669"/>
    <property type="project" value="UniProtKB-KW"/>
</dbReference>
<keyword evidence="7 9" id="KW-0449">Lipoprotein</keyword>
<dbReference type="Proteomes" id="UP000250086">
    <property type="component" value="Unassembled WGS sequence"/>
</dbReference>
<dbReference type="AlphaFoldDB" id="A0A2X0WV73"/>
<keyword evidence="6" id="KW-0998">Cell outer membrane</keyword>
<evidence type="ECO:0000313" key="9">
    <source>
        <dbReference type="EMBL" id="SPT69391.1"/>
    </source>
</evidence>
<dbReference type="InterPro" id="IPR007443">
    <property type="entry name" value="LpoA"/>
</dbReference>
<organism evidence="9 10">
    <name type="scientific">Anaerobiospirillum thomasii</name>
    <dbReference type="NCBI Taxonomy" id="179995"/>
    <lineage>
        <taxon>Bacteria</taxon>
        <taxon>Pseudomonadati</taxon>
        <taxon>Pseudomonadota</taxon>
        <taxon>Gammaproteobacteria</taxon>
        <taxon>Aeromonadales</taxon>
        <taxon>Succinivibrionaceae</taxon>
        <taxon>Anaerobiospirillum</taxon>
    </lineage>
</organism>
<dbReference type="GO" id="GO:0008360">
    <property type="term" value="P:regulation of cell shape"/>
    <property type="evidence" value="ECO:0007669"/>
    <property type="project" value="UniProtKB-KW"/>
</dbReference>
<dbReference type="EMBL" id="UAPV01000001">
    <property type="protein sequence ID" value="SPT69391.1"/>
    <property type="molecule type" value="Genomic_DNA"/>
</dbReference>
<protein>
    <submittedName>
        <fullName evidence="9">Lipoprotein activator of PBP from the outer membrane A</fullName>
    </submittedName>
</protein>
<dbReference type="CDD" id="cd06339">
    <property type="entry name" value="PBP1_YraM_LppC_lipoprotein-like"/>
    <property type="match status" value="1"/>
</dbReference>
<evidence type="ECO:0000256" key="1">
    <source>
        <dbReference type="ARBA" id="ARBA00022729"/>
    </source>
</evidence>
<keyword evidence="1 8" id="KW-0732">Signal</keyword>
<keyword evidence="3" id="KW-0573">Peptidoglycan synthesis</keyword>
<evidence type="ECO:0000256" key="3">
    <source>
        <dbReference type="ARBA" id="ARBA00022984"/>
    </source>
</evidence>
<accession>A0A2X0WV73</accession>
<dbReference type="PANTHER" id="PTHR38038">
    <property type="entry name" value="PENICILLIN-BINDING PROTEIN ACTIVATOR LPOA"/>
    <property type="match status" value="1"/>
</dbReference>
<dbReference type="InterPro" id="IPR028082">
    <property type="entry name" value="Peripla_BP_I"/>
</dbReference>
<evidence type="ECO:0000256" key="7">
    <source>
        <dbReference type="ARBA" id="ARBA00023288"/>
    </source>
</evidence>
<reference evidence="9 10" key="1">
    <citation type="submission" date="2018-06" db="EMBL/GenBank/DDBJ databases">
        <authorList>
            <consortium name="Pathogen Informatics"/>
            <person name="Doyle S."/>
        </authorList>
    </citation>
    <scope>NUCLEOTIDE SEQUENCE [LARGE SCALE GENOMIC DNA]</scope>
    <source>
        <strain evidence="9 10">NCTC13093</strain>
    </source>
</reference>
<keyword evidence="4" id="KW-0472">Membrane</keyword>
<dbReference type="SUPFAM" id="SSF53822">
    <property type="entry name" value="Periplasmic binding protein-like I"/>
    <property type="match status" value="1"/>
</dbReference>
<feature type="chain" id="PRO_5015941422" evidence="8">
    <location>
        <begin position="30"/>
        <end position="590"/>
    </location>
</feature>
<keyword evidence="2" id="KW-0133">Cell shape</keyword>
<gene>
    <name evidence="9" type="primary">lpoA</name>
    <name evidence="9" type="ORF">NCTC13093_00761</name>
</gene>
<sequence>MRFVVKSYSKKFKLSIVALAMCASLSGCVSNLTEPEVSISTAKAFSQLNPNENYVDLASRADEQSQFAALILKTRYYAVNNDLTAARQTIDELLTKAITPLQQDQIMIMQSLVYSLSGQYTKGLDTMDKVNTLSLPKQVAVYYYQLFSNLAISQYKQSKDNSYLIKGFNAQKDLYNFVDGTQKNSVLKKAVSILNMLDAQTLTELATTSDDMLEKGYYEYALINSSRTTNLKQQLFASWATTYANHPLTAINSAPAATDSKEPVQMTQSASAVAPLADGKRVAVLVPLTGRFAKNVGEPAKLGVIAALQDREAKVYVDLYDTNIMSMQEIMAKLKTNGTSYIIGPVLKPEVEALVAASNSITTIAMNEPGTYNANMYYFDLGPDYEATNAAAKIFSDGYKKPLLITNNSSRAERVIEGFNRTFASTGNSLANTCRFNNQESAKADLGTCAYNQADSVYINASSREANVIKAMLPSKMPVYLSSESYDGLNNTGLEIALNGATIGQMPWLITDSQLKASATKNMPKADTLTLQIFAAAYDAINVAFNLDKLTSSKEDLLHGLTGDIIVGDKNLLERSLMWYKIGSDVKGRF</sequence>
<evidence type="ECO:0000256" key="4">
    <source>
        <dbReference type="ARBA" id="ARBA00023136"/>
    </source>
</evidence>